<name>A0ABD3QKD5_9STRA</name>
<feature type="compositionally biased region" description="Polar residues" evidence="1">
    <location>
        <begin position="232"/>
        <end position="245"/>
    </location>
</feature>
<reference evidence="2 3" key="1">
    <citation type="journal article" date="2020" name="G3 (Bethesda)">
        <title>Improved Reference Genome for Cyclotella cryptica CCMP332, a Model for Cell Wall Morphogenesis, Salinity Adaptation, and Lipid Production in Diatoms (Bacillariophyta).</title>
        <authorList>
            <person name="Roberts W.R."/>
            <person name="Downey K.M."/>
            <person name="Ruck E.C."/>
            <person name="Traller J.C."/>
            <person name="Alverson A.J."/>
        </authorList>
    </citation>
    <scope>NUCLEOTIDE SEQUENCE [LARGE SCALE GENOMIC DNA]</scope>
    <source>
        <strain evidence="2 3">CCMP332</strain>
    </source>
</reference>
<feature type="compositionally biased region" description="Low complexity" evidence="1">
    <location>
        <begin position="273"/>
        <end position="284"/>
    </location>
</feature>
<evidence type="ECO:0000313" key="2">
    <source>
        <dbReference type="EMBL" id="KAL3799961.1"/>
    </source>
</evidence>
<gene>
    <name evidence="2" type="ORF">HJC23_007434</name>
</gene>
<feature type="region of interest" description="Disordered" evidence="1">
    <location>
        <begin position="260"/>
        <end position="284"/>
    </location>
</feature>
<protein>
    <submittedName>
        <fullName evidence="2">Uncharacterized protein</fullName>
    </submittedName>
</protein>
<evidence type="ECO:0000256" key="1">
    <source>
        <dbReference type="SAM" id="MobiDB-lite"/>
    </source>
</evidence>
<feature type="region of interest" description="Disordered" evidence="1">
    <location>
        <begin position="220"/>
        <end position="245"/>
    </location>
</feature>
<organism evidence="2 3">
    <name type="scientific">Cyclotella cryptica</name>
    <dbReference type="NCBI Taxonomy" id="29204"/>
    <lineage>
        <taxon>Eukaryota</taxon>
        <taxon>Sar</taxon>
        <taxon>Stramenopiles</taxon>
        <taxon>Ochrophyta</taxon>
        <taxon>Bacillariophyta</taxon>
        <taxon>Coscinodiscophyceae</taxon>
        <taxon>Thalassiosirophycidae</taxon>
        <taxon>Stephanodiscales</taxon>
        <taxon>Stephanodiscaceae</taxon>
        <taxon>Cyclotella</taxon>
    </lineage>
</organism>
<evidence type="ECO:0000313" key="3">
    <source>
        <dbReference type="Proteomes" id="UP001516023"/>
    </source>
</evidence>
<comment type="caution">
    <text evidence="2">The sequence shown here is derived from an EMBL/GenBank/DDBJ whole genome shotgun (WGS) entry which is preliminary data.</text>
</comment>
<keyword evidence="3" id="KW-1185">Reference proteome</keyword>
<dbReference type="AlphaFoldDB" id="A0ABD3QKD5"/>
<dbReference type="Proteomes" id="UP001516023">
    <property type="component" value="Unassembled WGS sequence"/>
</dbReference>
<sequence>MMFTTTTSSKHCETQIHQVHLNREDKERVDITITIISFAGLHVYETTRNKKHVKNSPVTIIATISPPAGQSSIASVHSLPLNVSAEKTCNGDANWFGHGDFFSSIKFRQHFVIREHNEANEETRYVPSKSSVELAISRNGKHHPLGTAIILINGQENEKSTLNVPVARSYPQINRKFCFKSKKDAIPMSKTGRTAFKFGLTTDATLRVLVHISRAEAVLGKVPSPNDDSADSLRSPSSLQENGVGTLSCKDNEYFATTSETSGMNSLGHGDTSETSLSSDSSKSLTTATGISVSTSRWHGSRTITPQCSNATDTSFFSRSSQVHSRGDIETIRSADSEPEDLTNCFLTTIAFFRN</sequence>
<dbReference type="EMBL" id="JABMIG020000035">
    <property type="protein sequence ID" value="KAL3799961.1"/>
    <property type="molecule type" value="Genomic_DNA"/>
</dbReference>
<accession>A0ABD3QKD5</accession>
<proteinExistence type="predicted"/>